<dbReference type="Pfam" id="PF02852">
    <property type="entry name" value="Pyr_redox_dim"/>
    <property type="match status" value="1"/>
</dbReference>
<evidence type="ECO:0000256" key="8">
    <source>
        <dbReference type="ARBA" id="ARBA00023002"/>
    </source>
</evidence>
<proteinExistence type="inferred from homology"/>
<dbReference type="PANTHER" id="PTHR22912:SF217">
    <property type="entry name" value="DIHYDROLIPOYL DEHYDROGENASE"/>
    <property type="match status" value="1"/>
</dbReference>
<dbReference type="AlphaFoldDB" id="U1LPE2"/>
<feature type="domain" description="FAD/NAD(P)-binding" evidence="18">
    <location>
        <begin position="4"/>
        <end position="324"/>
    </location>
</feature>
<keyword evidence="11 16" id="KW-0676">Redox-active center</keyword>
<dbReference type="InterPro" id="IPR001100">
    <property type="entry name" value="Pyr_nuc-diS_OxRdtase"/>
</dbReference>
<sequence length="464" mass="48527">MERFDVVVLGAGPGGYTAAIRAAQLGRSVAIVEPSMWGGVCLNIGCIPTKALLRHAEIADLVTVHRDRFGLRGEMTVDYGVAFARSREVADGRVKGVHYLMRKHGIVELHGKGRFRDARTIDVVLNDGGRRALRFGDAIVATGATPAMLTGINRSDRVVTYEALIMRDAPPPSIVIVGGGAIGVEFATLLSSFGTSVTLVEAQPRLLPNEDAEVAIALEKALSARGVTIVTGATVQEIADGRDGTSVVVDHDGLSRTIAADTVLVAIGFRPNSAALGLDAVGVQCTPRGAIEIDDSMRTSASNVWAIGDVTAKLQLAHVAEAQGMVAAESIASAPTTPITDYRILPRAVFSTPQVASFGLTEEQARTEVGAIVVSRFPLAASGRAHALGAPEGFVKLIAEPQHGELLGAHLVGAEVSELLPELTLAAQYEISAAEIARNVHVHPSMSEAVLEAAHGVLGQPINL</sequence>
<dbReference type="Gene3D" id="3.30.390.30">
    <property type="match status" value="1"/>
</dbReference>
<dbReference type="GO" id="GO:0004148">
    <property type="term" value="F:dihydrolipoyl dehydrogenase (NADH) activity"/>
    <property type="evidence" value="ECO:0007669"/>
    <property type="project" value="UniProtKB-EC"/>
</dbReference>
<dbReference type="EMBL" id="ASHR01000024">
    <property type="protein sequence ID" value="ERG64264.1"/>
    <property type="molecule type" value="Genomic_DNA"/>
</dbReference>
<keyword evidence="8 16" id="KW-0560">Oxidoreductase</keyword>
<keyword evidence="7 14" id="KW-0274">FAD</keyword>
<keyword evidence="10" id="KW-1015">Disulfide bond</keyword>
<feature type="domain" description="Pyridine nucleotide-disulphide oxidoreductase dimerisation" evidence="17">
    <location>
        <begin position="346"/>
        <end position="454"/>
    </location>
</feature>
<dbReference type="PANTHER" id="PTHR22912">
    <property type="entry name" value="DISULFIDE OXIDOREDUCTASE"/>
    <property type="match status" value="1"/>
</dbReference>
<evidence type="ECO:0000256" key="6">
    <source>
        <dbReference type="ARBA" id="ARBA00022630"/>
    </source>
</evidence>
<dbReference type="PRINTS" id="PR00368">
    <property type="entry name" value="FADPNR"/>
</dbReference>
<keyword evidence="20" id="KW-1185">Reference proteome</keyword>
<comment type="caution">
    <text evidence="19">The sequence shown here is derived from an EMBL/GenBank/DDBJ whole genome shotgun (WGS) entry which is preliminary data.</text>
</comment>
<feature type="binding site" evidence="14">
    <location>
        <position position="268"/>
    </location>
    <ligand>
        <name>NAD(+)</name>
        <dbReference type="ChEBI" id="CHEBI:57540"/>
    </ligand>
</feature>
<evidence type="ECO:0000256" key="15">
    <source>
        <dbReference type="PIRSR" id="PIRSR000350-4"/>
    </source>
</evidence>
<evidence type="ECO:0000256" key="7">
    <source>
        <dbReference type="ARBA" id="ARBA00022827"/>
    </source>
</evidence>
<evidence type="ECO:0000256" key="14">
    <source>
        <dbReference type="PIRSR" id="PIRSR000350-3"/>
    </source>
</evidence>
<dbReference type="Proteomes" id="UP000016462">
    <property type="component" value="Unassembled WGS sequence"/>
</dbReference>
<dbReference type="InterPro" id="IPR016156">
    <property type="entry name" value="FAD/NAD-linked_Rdtase_dimer_sf"/>
</dbReference>
<dbReference type="GO" id="GO:0006103">
    <property type="term" value="P:2-oxoglutarate metabolic process"/>
    <property type="evidence" value="ECO:0007669"/>
    <property type="project" value="TreeGrafter"/>
</dbReference>
<evidence type="ECO:0000256" key="11">
    <source>
        <dbReference type="ARBA" id="ARBA00023284"/>
    </source>
</evidence>
<dbReference type="RefSeq" id="WP_021010460.1">
    <property type="nucleotide sequence ID" value="NZ_ASHR01000024.1"/>
</dbReference>
<feature type="active site" description="Proton acceptor" evidence="13">
    <location>
        <position position="443"/>
    </location>
</feature>
<name>U1LPE2_9MICO</name>
<accession>U1LPE2</accession>
<dbReference type="FunFam" id="3.30.390.30:FF:000001">
    <property type="entry name" value="Dihydrolipoyl dehydrogenase"/>
    <property type="match status" value="1"/>
</dbReference>
<comment type="subcellular location">
    <subcellularLocation>
        <location evidence="1">Cytoplasm</location>
    </subcellularLocation>
</comment>
<dbReference type="Pfam" id="PF07992">
    <property type="entry name" value="Pyr_redox_2"/>
    <property type="match status" value="1"/>
</dbReference>
<evidence type="ECO:0000259" key="17">
    <source>
        <dbReference type="Pfam" id="PF02852"/>
    </source>
</evidence>
<dbReference type="EC" id="1.8.1.4" evidence="3 16"/>
<evidence type="ECO:0000256" key="3">
    <source>
        <dbReference type="ARBA" id="ARBA00012608"/>
    </source>
</evidence>
<evidence type="ECO:0000256" key="12">
    <source>
        <dbReference type="ARBA" id="ARBA00049187"/>
    </source>
</evidence>
<evidence type="ECO:0000313" key="20">
    <source>
        <dbReference type="Proteomes" id="UP000016462"/>
    </source>
</evidence>
<keyword evidence="9 14" id="KW-0520">NAD</keyword>
<dbReference type="OrthoDB" id="9800167at2"/>
<dbReference type="NCBIfam" id="TIGR01350">
    <property type="entry name" value="lipoamide_DH"/>
    <property type="match status" value="1"/>
</dbReference>
<dbReference type="GO" id="GO:0050660">
    <property type="term" value="F:flavin adenine dinucleotide binding"/>
    <property type="evidence" value="ECO:0007669"/>
    <property type="project" value="InterPro"/>
</dbReference>
<dbReference type="PRINTS" id="PR00411">
    <property type="entry name" value="PNDRDTASEI"/>
</dbReference>
<dbReference type="InterPro" id="IPR036188">
    <property type="entry name" value="FAD/NAD-bd_sf"/>
</dbReference>
<dbReference type="InterPro" id="IPR023753">
    <property type="entry name" value="FAD/NAD-binding_dom"/>
</dbReference>
<dbReference type="InterPro" id="IPR012999">
    <property type="entry name" value="Pyr_OxRdtase_I_AS"/>
</dbReference>
<dbReference type="GO" id="GO:0005737">
    <property type="term" value="C:cytoplasm"/>
    <property type="evidence" value="ECO:0007669"/>
    <property type="project" value="UniProtKB-SubCell"/>
</dbReference>
<comment type="catalytic activity">
    <reaction evidence="12 16">
        <text>N(6)-[(R)-dihydrolipoyl]-L-lysyl-[protein] + NAD(+) = N(6)-[(R)-lipoyl]-L-lysyl-[protein] + NADH + H(+)</text>
        <dbReference type="Rhea" id="RHEA:15045"/>
        <dbReference type="Rhea" id="RHEA-COMP:10474"/>
        <dbReference type="Rhea" id="RHEA-COMP:10475"/>
        <dbReference type="ChEBI" id="CHEBI:15378"/>
        <dbReference type="ChEBI" id="CHEBI:57540"/>
        <dbReference type="ChEBI" id="CHEBI:57945"/>
        <dbReference type="ChEBI" id="CHEBI:83099"/>
        <dbReference type="ChEBI" id="CHEBI:83100"/>
        <dbReference type="EC" id="1.8.1.4"/>
    </reaction>
</comment>
<comment type="similarity">
    <text evidence="2 16">Belongs to the class-I pyridine nucleotide-disulfide oxidoreductase family.</text>
</comment>
<evidence type="ECO:0000313" key="19">
    <source>
        <dbReference type="EMBL" id="ERG64264.1"/>
    </source>
</evidence>
<dbReference type="SUPFAM" id="SSF51905">
    <property type="entry name" value="FAD/NAD(P)-binding domain"/>
    <property type="match status" value="1"/>
</dbReference>
<evidence type="ECO:0000256" key="2">
    <source>
        <dbReference type="ARBA" id="ARBA00007532"/>
    </source>
</evidence>
<dbReference type="InterPro" id="IPR004099">
    <property type="entry name" value="Pyr_nucl-diS_OxRdtase_dimer"/>
</dbReference>
<keyword evidence="14" id="KW-0547">Nucleotide-binding</keyword>
<evidence type="ECO:0000259" key="18">
    <source>
        <dbReference type="Pfam" id="PF07992"/>
    </source>
</evidence>
<dbReference type="Gene3D" id="3.50.50.60">
    <property type="entry name" value="FAD/NAD(P)-binding domain"/>
    <property type="match status" value="2"/>
</dbReference>
<dbReference type="SUPFAM" id="SSF55424">
    <property type="entry name" value="FAD/NAD-linked reductases, dimerisation (C-terminal) domain"/>
    <property type="match status" value="1"/>
</dbReference>
<evidence type="ECO:0000256" key="13">
    <source>
        <dbReference type="PIRSR" id="PIRSR000350-2"/>
    </source>
</evidence>
<feature type="binding site" evidence="14">
    <location>
        <position position="113"/>
    </location>
    <ligand>
        <name>FAD</name>
        <dbReference type="ChEBI" id="CHEBI:57692"/>
    </ligand>
</feature>
<feature type="binding site" evidence="14">
    <location>
        <begin position="178"/>
        <end position="185"/>
    </location>
    <ligand>
        <name>NAD(+)</name>
        <dbReference type="ChEBI" id="CHEBI:57540"/>
    </ligand>
</feature>
<dbReference type="InterPro" id="IPR050151">
    <property type="entry name" value="Class-I_Pyr_Nuc-Dis_Oxidored"/>
</dbReference>
<keyword evidence="6 16" id="KW-0285">Flavoprotein</keyword>
<evidence type="ECO:0000256" key="10">
    <source>
        <dbReference type="ARBA" id="ARBA00023157"/>
    </source>
</evidence>
<comment type="miscellaneous">
    <text evidence="16">The active site is a redox-active disulfide bond.</text>
</comment>
<keyword evidence="5" id="KW-0963">Cytoplasm</keyword>
<feature type="binding site" evidence="14">
    <location>
        <position position="50"/>
    </location>
    <ligand>
        <name>FAD</name>
        <dbReference type="ChEBI" id="CHEBI:57692"/>
    </ligand>
</feature>
<evidence type="ECO:0000256" key="1">
    <source>
        <dbReference type="ARBA" id="ARBA00004496"/>
    </source>
</evidence>
<feature type="binding site" evidence="14">
    <location>
        <position position="201"/>
    </location>
    <ligand>
        <name>NAD(+)</name>
        <dbReference type="ChEBI" id="CHEBI:57540"/>
    </ligand>
</feature>
<gene>
    <name evidence="19" type="ORF">L332_07335</name>
</gene>
<dbReference type="PROSITE" id="PS00076">
    <property type="entry name" value="PYRIDINE_REDOX_1"/>
    <property type="match status" value="1"/>
</dbReference>
<reference evidence="19 20" key="1">
    <citation type="journal article" date="2013" name="Genome Announc.">
        <title>First draft genome sequence from a member of the genus agrococcus, isolated from modern microbialites.</title>
        <authorList>
            <person name="White R.A.III."/>
            <person name="Grassa C.J."/>
            <person name="Suttle C.A."/>
        </authorList>
    </citation>
    <scope>NUCLEOTIDE SEQUENCE [LARGE SCALE GENOMIC DNA]</scope>
    <source>
        <strain evidence="19 20">RW1</strain>
    </source>
</reference>
<dbReference type="InterPro" id="IPR006258">
    <property type="entry name" value="Lipoamide_DH"/>
</dbReference>
<evidence type="ECO:0000256" key="4">
    <source>
        <dbReference type="ARBA" id="ARBA00016961"/>
    </source>
</evidence>
<feature type="binding site" evidence="14">
    <location>
        <position position="309"/>
    </location>
    <ligand>
        <name>FAD</name>
        <dbReference type="ChEBI" id="CHEBI:57692"/>
    </ligand>
</feature>
<comment type="cofactor">
    <cofactor evidence="14 16">
        <name>FAD</name>
        <dbReference type="ChEBI" id="CHEBI:57692"/>
    </cofactor>
    <text evidence="14 16">Binds 1 FAD per subunit.</text>
</comment>
<evidence type="ECO:0000256" key="16">
    <source>
        <dbReference type="RuleBase" id="RU003692"/>
    </source>
</evidence>
<feature type="disulfide bond" description="Redox-active" evidence="15">
    <location>
        <begin position="41"/>
        <end position="46"/>
    </location>
</feature>
<protein>
    <recommendedName>
        <fullName evidence="4 16">Dihydrolipoyl dehydrogenase</fullName>
        <ecNumber evidence="3 16">1.8.1.4</ecNumber>
    </recommendedName>
</protein>
<evidence type="ECO:0000256" key="9">
    <source>
        <dbReference type="ARBA" id="ARBA00023027"/>
    </source>
</evidence>
<organism evidence="19 20">
    <name type="scientific">Agrococcus pavilionensis RW1</name>
    <dbReference type="NCBI Taxonomy" id="1330458"/>
    <lineage>
        <taxon>Bacteria</taxon>
        <taxon>Bacillati</taxon>
        <taxon>Actinomycetota</taxon>
        <taxon>Actinomycetes</taxon>
        <taxon>Micrococcales</taxon>
        <taxon>Microbacteriaceae</taxon>
        <taxon>Agrococcus</taxon>
    </lineage>
</organism>
<evidence type="ECO:0000256" key="5">
    <source>
        <dbReference type="ARBA" id="ARBA00022490"/>
    </source>
</evidence>
<dbReference type="PIRSF" id="PIRSF000350">
    <property type="entry name" value="Mercury_reductase_MerA"/>
    <property type="match status" value="1"/>
</dbReference>